<sequence>MSNGNDHYLGLTPPH</sequence>
<evidence type="ECO:0000313" key="2">
    <source>
        <dbReference type="Proteomes" id="UP000681720"/>
    </source>
</evidence>
<comment type="caution">
    <text evidence="1">The sequence shown here is derived from an EMBL/GenBank/DDBJ whole genome shotgun (WGS) entry which is preliminary data.</text>
</comment>
<proteinExistence type="predicted"/>
<gene>
    <name evidence="1" type="ORF">GIL414_LOCUS46120</name>
</gene>
<dbReference type="Proteomes" id="UP000681720">
    <property type="component" value="Unassembled WGS sequence"/>
</dbReference>
<organism evidence="1 2">
    <name type="scientific">Rotaria magnacalcarata</name>
    <dbReference type="NCBI Taxonomy" id="392030"/>
    <lineage>
        <taxon>Eukaryota</taxon>
        <taxon>Metazoa</taxon>
        <taxon>Spiralia</taxon>
        <taxon>Gnathifera</taxon>
        <taxon>Rotifera</taxon>
        <taxon>Eurotatoria</taxon>
        <taxon>Bdelloidea</taxon>
        <taxon>Philodinida</taxon>
        <taxon>Philodinidae</taxon>
        <taxon>Rotaria</taxon>
    </lineage>
</organism>
<accession>A0A8S3B000</accession>
<evidence type="ECO:0000313" key="1">
    <source>
        <dbReference type="EMBL" id="CAF4775477.1"/>
    </source>
</evidence>
<reference evidence="1" key="1">
    <citation type="submission" date="2021-02" db="EMBL/GenBank/DDBJ databases">
        <authorList>
            <person name="Nowell W R."/>
        </authorList>
    </citation>
    <scope>NUCLEOTIDE SEQUENCE</scope>
</reference>
<protein>
    <submittedName>
        <fullName evidence="1">Uncharacterized protein</fullName>
    </submittedName>
</protein>
<dbReference type="EMBL" id="CAJOBJ010143936">
    <property type="protein sequence ID" value="CAF4775477.1"/>
    <property type="molecule type" value="Genomic_DNA"/>
</dbReference>
<feature type="non-terminal residue" evidence="1">
    <location>
        <position position="15"/>
    </location>
</feature>
<name>A0A8S3B000_9BILA</name>